<evidence type="ECO:0000313" key="1">
    <source>
        <dbReference type="EMBL" id="MDH2007503.1"/>
    </source>
</evidence>
<feature type="non-terminal residue" evidence="1">
    <location>
        <position position="1"/>
    </location>
</feature>
<accession>A0AA42W6S1</accession>
<protein>
    <submittedName>
        <fullName evidence="1">Uncharacterized protein</fullName>
    </submittedName>
</protein>
<dbReference type="EMBL" id="JAOCJW010000120">
    <property type="protein sequence ID" value="MDH2007503.1"/>
    <property type="molecule type" value="Genomic_DNA"/>
</dbReference>
<proteinExistence type="predicted"/>
<name>A0AA42W6S1_9BURK</name>
<sequence length="142" mass="16470">STKWQQVRAAFEKYRHIELQEFSSFALLEELHLVGNVFRHGPGSSLKQLKENYPHLWSAHRGGLEHLTLQSNHSLDTNELPVVSLSQLHRYTLAVVDFWNDCQYIHNQSLETKTPILQVELARELEQREKMEARACPAQQAP</sequence>
<comment type="caution">
    <text evidence="1">The sequence shown here is derived from an EMBL/GenBank/DDBJ whole genome shotgun (WGS) entry which is preliminary data.</text>
</comment>
<dbReference type="AlphaFoldDB" id="A0AA42W6S1"/>
<dbReference type="Proteomes" id="UP001161294">
    <property type="component" value="Unassembled WGS sequence"/>
</dbReference>
<evidence type="ECO:0000313" key="2">
    <source>
        <dbReference type="Proteomes" id="UP001161294"/>
    </source>
</evidence>
<organism evidence="1 2">
    <name type="scientific">Comamonas aquatica</name>
    <dbReference type="NCBI Taxonomy" id="225991"/>
    <lineage>
        <taxon>Bacteria</taxon>
        <taxon>Pseudomonadati</taxon>
        <taxon>Pseudomonadota</taxon>
        <taxon>Betaproteobacteria</taxon>
        <taxon>Burkholderiales</taxon>
        <taxon>Comamonadaceae</taxon>
        <taxon>Comamonas</taxon>
    </lineage>
</organism>
<dbReference type="RefSeq" id="WP_279871709.1">
    <property type="nucleotide sequence ID" value="NZ_JAOCIA010000126.1"/>
</dbReference>
<gene>
    <name evidence="1" type="ORF">N5J23_18605</name>
</gene>
<reference evidence="1" key="1">
    <citation type="submission" date="2022-09" db="EMBL/GenBank/DDBJ databases">
        <title>Intensive care unit water sources are persistently colonized with multi-drug resistant bacteria and are the site of extensive horizontal gene transfer of antibiotic resistance genes.</title>
        <authorList>
            <person name="Diorio-Toth L."/>
        </authorList>
    </citation>
    <scope>NUCLEOTIDE SEQUENCE</scope>
    <source>
        <strain evidence="1">GD03686</strain>
    </source>
</reference>